<feature type="transmembrane region" description="Helical" evidence="7">
    <location>
        <begin position="9"/>
        <end position="30"/>
    </location>
</feature>
<organism evidence="8 9">
    <name type="scientific">Candidatus Staskawiczbacteria bacterium RIFCSPLOWO2_01_FULL_38_12b</name>
    <dbReference type="NCBI Taxonomy" id="1802214"/>
    <lineage>
        <taxon>Bacteria</taxon>
        <taxon>Candidatus Staskawicziibacteriota</taxon>
    </lineage>
</organism>
<dbReference type="InterPro" id="IPR003770">
    <property type="entry name" value="MLTG-like"/>
</dbReference>
<keyword evidence="3 7" id="KW-1133">Transmembrane helix</keyword>
<dbReference type="GO" id="GO:0005886">
    <property type="term" value="C:plasma membrane"/>
    <property type="evidence" value="ECO:0007669"/>
    <property type="project" value="UniProtKB-SubCell"/>
</dbReference>
<comment type="catalytic activity">
    <reaction evidence="7">
        <text>a peptidoglycan chain = a peptidoglycan chain with N-acetyl-1,6-anhydromuramyl-[peptide] at the reducing end + a peptidoglycan chain with N-acetylglucosamine at the non-reducing end.</text>
        <dbReference type="EC" id="4.2.2.29"/>
    </reaction>
</comment>
<dbReference type="HAMAP" id="MF_02065">
    <property type="entry name" value="MltG"/>
    <property type="match status" value="1"/>
</dbReference>
<comment type="function">
    <text evidence="7">Functions as a peptidoglycan terminase that cleaves nascent peptidoglycan strands endolytically to terminate their elongation.</text>
</comment>
<reference evidence="8 9" key="1">
    <citation type="journal article" date="2016" name="Nat. Commun.">
        <title>Thousands of microbial genomes shed light on interconnected biogeochemical processes in an aquifer system.</title>
        <authorList>
            <person name="Anantharaman K."/>
            <person name="Brown C.T."/>
            <person name="Hug L.A."/>
            <person name="Sharon I."/>
            <person name="Castelle C.J."/>
            <person name="Probst A.J."/>
            <person name="Thomas B.C."/>
            <person name="Singh A."/>
            <person name="Wilkins M.J."/>
            <person name="Karaoz U."/>
            <person name="Brodie E.L."/>
            <person name="Williams K.H."/>
            <person name="Hubbard S.S."/>
            <person name="Banfield J.F."/>
        </authorList>
    </citation>
    <scope>NUCLEOTIDE SEQUENCE [LARGE SCALE GENOMIC DNA]</scope>
</reference>
<evidence type="ECO:0000256" key="1">
    <source>
        <dbReference type="ARBA" id="ARBA00022475"/>
    </source>
</evidence>
<keyword evidence="6 7" id="KW-0961">Cell wall biogenesis/degradation</keyword>
<dbReference type="Pfam" id="PF02618">
    <property type="entry name" value="YceG"/>
    <property type="match status" value="1"/>
</dbReference>
<sequence length="335" mass="38185">MNTKNKKRVFAGFCLFCTAIISLWVFEVYVPHSFSQKTTTVYRVQKGFGEREISRQLQEQGLIKQSMFFNLYVMATGNHGALQAGNYALSPSMSIAKMVKKFVLGDVVKNNITIIEGWDIEDIAAYLEDKSIYPKKDFFTASLQDFSIDYDFLKDKPKTSGLEGYIFPDTYQISAYQSPKELVQNALNNLDKKLTPDMKKEIIVQHKSIFQIITMASILEKEVKTLEDKKIVAGILWKRMDSGMPLQVDATINYITGKNNRSALIKDTKIDSPYNTYKYTGLPQGPICNPGWDSILAAIYPKSSPYWYYLSAKKTGTTIFSKTFQEHNLAAYHYL</sequence>
<evidence type="ECO:0000256" key="7">
    <source>
        <dbReference type="HAMAP-Rule" id="MF_02065"/>
    </source>
</evidence>
<keyword evidence="5 7" id="KW-0456">Lyase</keyword>
<feature type="site" description="Important for catalytic activity" evidence="7">
    <location>
        <position position="222"/>
    </location>
</feature>
<evidence type="ECO:0000256" key="4">
    <source>
        <dbReference type="ARBA" id="ARBA00023136"/>
    </source>
</evidence>
<comment type="similarity">
    <text evidence="7">Belongs to the transglycosylase MltG family.</text>
</comment>
<name>A0A1G2IHR8_9BACT</name>
<keyword evidence="4 7" id="KW-0472">Membrane</keyword>
<comment type="subcellular location">
    <subcellularLocation>
        <location evidence="7">Cell membrane</location>
        <topology evidence="7">Single-pass membrane protein</topology>
    </subcellularLocation>
</comment>
<evidence type="ECO:0000313" key="9">
    <source>
        <dbReference type="Proteomes" id="UP000176774"/>
    </source>
</evidence>
<dbReference type="GO" id="GO:0008932">
    <property type="term" value="F:lytic endotransglycosylase activity"/>
    <property type="evidence" value="ECO:0007669"/>
    <property type="project" value="UniProtKB-UniRule"/>
</dbReference>
<protein>
    <recommendedName>
        <fullName evidence="7">Endolytic murein transglycosylase</fullName>
        <ecNumber evidence="7">4.2.2.29</ecNumber>
    </recommendedName>
    <alternativeName>
        <fullName evidence="7">Peptidoglycan lytic transglycosylase</fullName>
    </alternativeName>
    <alternativeName>
        <fullName evidence="7">Peptidoglycan polymerization terminase</fullName>
    </alternativeName>
</protein>
<evidence type="ECO:0000256" key="5">
    <source>
        <dbReference type="ARBA" id="ARBA00023239"/>
    </source>
</evidence>
<dbReference type="GO" id="GO:0009252">
    <property type="term" value="P:peptidoglycan biosynthetic process"/>
    <property type="evidence" value="ECO:0007669"/>
    <property type="project" value="UniProtKB-UniRule"/>
</dbReference>
<dbReference type="GO" id="GO:0071555">
    <property type="term" value="P:cell wall organization"/>
    <property type="evidence" value="ECO:0007669"/>
    <property type="project" value="UniProtKB-KW"/>
</dbReference>
<evidence type="ECO:0000256" key="3">
    <source>
        <dbReference type="ARBA" id="ARBA00022989"/>
    </source>
</evidence>
<dbReference type="NCBIfam" id="TIGR00247">
    <property type="entry name" value="endolytic transglycosylase MltG"/>
    <property type="match status" value="1"/>
</dbReference>
<keyword evidence="2 7" id="KW-0812">Transmembrane</keyword>
<keyword evidence="1 7" id="KW-1003">Cell membrane</keyword>
<dbReference type="PANTHER" id="PTHR30518">
    <property type="entry name" value="ENDOLYTIC MUREIN TRANSGLYCOSYLASE"/>
    <property type="match status" value="1"/>
</dbReference>
<dbReference type="AlphaFoldDB" id="A0A1G2IHR8"/>
<evidence type="ECO:0000313" key="8">
    <source>
        <dbReference type="EMBL" id="OGZ73738.1"/>
    </source>
</evidence>
<accession>A0A1G2IHR8</accession>
<dbReference type="STRING" id="1802214.A2908_02880"/>
<dbReference type="Gene3D" id="3.30.1490.480">
    <property type="entry name" value="Endolytic murein transglycosylase"/>
    <property type="match status" value="1"/>
</dbReference>
<dbReference type="EMBL" id="MHPA01000008">
    <property type="protein sequence ID" value="OGZ73738.1"/>
    <property type="molecule type" value="Genomic_DNA"/>
</dbReference>
<comment type="caution">
    <text evidence="8">The sequence shown here is derived from an EMBL/GenBank/DDBJ whole genome shotgun (WGS) entry which is preliminary data.</text>
</comment>
<proteinExistence type="inferred from homology"/>
<evidence type="ECO:0000256" key="6">
    <source>
        <dbReference type="ARBA" id="ARBA00023316"/>
    </source>
</evidence>
<dbReference type="PANTHER" id="PTHR30518:SF2">
    <property type="entry name" value="ENDOLYTIC MUREIN TRANSGLYCOSYLASE"/>
    <property type="match status" value="1"/>
</dbReference>
<dbReference type="EC" id="4.2.2.29" evidence="7"/>
<gene>
    <name evidence="7" type="primary">mltG</name>
    <name evidence="8" type="ORF">A2908_02880</name>
</gene>
<evidence type="ECO:0000256" key="2">
    <source>
        <dbReference type="ARBA" id="ARBA00022692"/>
    </source>
</evidence>
<dbReference type="CDD" id="cd08010">
    <property type="entry name" value="MltG_like"/>
    <property type="match status" value="1"/>
</dbReference>
<dbReference type="Proteomes" id="UP000176774">
    <property type="component" value="Unassembled WGS sequence"/>
</dbReference>